<dbReference type="PANTHER" id="PTHR34817:SF2">
    <property type="entry name" value="NUCLEOTIDYLTRANSFERASE"/>
    <property type="match status" value="1"/>
</dbReference>
<keyword evidence="2" id="KW-1185">Reference proteome</keyword>
<dbReference type="AlphaFoldDB" id="A0A517PE69"/>
<gene>
    <name evidence="1" type="ORF">CA12_38050</name>
</gene>
<name>A0A517PE69_9PLAN</name>
<dbReference type="KEGG" id="acaf:CA12_38050"/>
<dbReference type="OrthoDB" id="243791at2"/>
<organism evidence="1 2">
    <name type="scientific">Alienimonas californiensis</name>
    <dbReference type="NCBI Taxonomy" id="2527989"/>
    <lineage>
        <taxon>Bacteria</taxon>
        <taxon>Pseudomonadati</taxon>
        <taxon>Planctomycetota</taxon>
        <taxon>Planctomycetia</taxon>
        <taxon>Planctomycetales</taxon>
        <taxon>Planctomycetaceae</taxon>
        <taxon>Alienimonas</taxon>
    </lineage>
</organism>
<evidence type="ECO:0000313" key="1">
    <source>
        <dbReference type="EMBL" id="QDT17675.1"/>
    </source>
</evidence>
<dbReference type="Pfam" id="PF10127">
    <property type="entry name" value="RlaP"/>
    <property type="match status" value="1"/>
</dbReference>
<proteinExistence type="predicted"/>
<dbReference type="Proteomes" id="UP000318741">
    <property type="component" value="Chromosome"/>
</dbReference>
<protein>
    <submittedName>
        <fullName evidence="1">Putative nucleotidyltransferase</fullName>
    </submittedName>
</protein>
<dbReference type="RefSeq" id="WP_145360613.1">
    <property type="nucleotide sequence ID" value="NZ_CP036265.1"/>
</dbReference>
<reference evidence="1 2" key="1">
    <citation type="submission" date="2019-02" db="EMBL/GenBank/DDBJ databases">
        <title>Deep-cultivation of Planctomycetes and their phenomic and genomic characterization uncovers novel biology.</title>
        <authorList>
            <person name="Wiegand S."/>
            <person name="Jogler M."/>
            <person name="Boedeker C."/>
            <person name="Pinto D."/>
            <person name="Vollmers J."/>
            <person name="Rivas-Marin E."/>
            <person name="Kohn T."/>
            <person name="Peeters S.H."/>
            <person name="Heuer A."/>
            <person name="Rast P."/>
            <person name="Oberbeckmann S."/>
            <person name="Bunk B."/>
            <person name="Jeske O."/>
            <person name="Meyerdierks A."/>
            <person name="Storesund J.E."/>
            <person name="Kallscheuer N."/>
            <person name="Luecker S."/>
            <person name="Lage O.M."/>
            <person name="Pohl T."/>
            <person name="Merkel B.J."/>
            <person name="Hornburger P."/>
            <person name="Mueller R.-W."/>
            <person name="Bruemmer F."/>
            <person name="Labrenz M."/>
            <person name="Spormann A.M."/>
            <person name="Op den Camp H."/>
            <person name="Overmann J."/>
            <person name="Amann R."/>
            <person name="Jetten M.S.M."/>
            <person name="Mascher T."/>
            <person name="Medema M.H."/>
            <person name="Devos D.P."/>
            <person name="Kaster A.-K."/>
            <person name="Ovreas L."/>
            <person name="Rohde M."/>
            <person name="Galperin M.Y."/>
            <person name="Jogler C."/>
        </authorList>
    </citation>
    <scope>NUCLEOTIDE SEQUENCE [LARGE SCALE GENOMIC DNA]</scope>
    <source>
        <strain evidence="1 2">CA12</strain>
    </source>
</reference>
<evidence type="ECO:0000313" key="2">
    <source>
        <dbReference type="Proteomes" id="UP000318741"/>
    </source>
</evidence>
<accession>A0A517PE69</accession>
<dbReference type="PANTHER" id="PTHR34817">
    <property type="entry name" value="NUCLEOTIDYLTRANSFERASE"/>
    <property type="match status" value="1"/>
</dbReference>
<dbReference type="EMBL" id="CP036265">
    <property type="protein sequence ID" value="QDT17675.1"/>
    <property type="molecule type" value="Genomic_DNA"/>
</dbReference>
<sequence>MRSPLFDRQILRVVIGSRAYGLDDEGSDTDRRGVFLPPAAAHWSLEGVPDVLRDDDQEEMAWELARFLRLALKGNPTVLEVLFTPLVEYATPLGRELLGLRTAFLSKRLHGTCGGYADQQFAKLQRRADAHRPLNWKHAAHCLRLLATGAKALAGDGFPVSVGPHRDVLLSVRRGEKSLEEVDDLAAEWRSGLDRALRNSPLPDEPDAAAVDAFLIHARRRAADSDALP</sequence>
<dbReference type="GO" id="GO:0016740">
    <property type="term" value="F:transferase activity"/>
    <property type="evidence" value="ECO:0007669"/>
    <property type="project" value="UniProtKB-KW"/>
</dbReference>
<dbReference type="InterPro" id="IPR018775">
    <property type="entry name" value="RlaP"/>
</dbReference>
<keyword evidence="1" id="KW-0808">Transferase</keyword>